<name>B2A3R8_NATTJ</name>
<dbReference type="eggNOG" id="COG0613">
    <property type="taxonomic scope" value="Bacteria"/>
</dbReference>
<dbReference type="GO" id="GO:0035312">
    <property type="term" value="F:5'-3' DNA exonuclease activity"/>
    <property type="evidence" value="ECO:0007669"/>
    <property type="project" value="TreeGrafter"/>
</dbReference>
<dbReference type="PANTHER" id="PTHR42924:SF3">
    <property type="entry name" value="POLYMERASE_HISTIDINOL PHOSPHATASE N-TERMINAL DOMAIN-CONTAINING PROTEIN"/>
    <property type="match status" value="1"/>
</dbReference>
<proteinExistence type="predicted"/>
<dbReference type="InterPro" id="IPR016195">
    <property type="entry name" value="Pol/histidinol_Pase-like"/>
</dbReference>
<dbReference type="Pfam" id="PF02811">
    <property type="entry name" value="PHP"/>
    <property type="match status" value="1"/>
</dbReference>
<feature type="domain" description="Polymerase/histidinol phosphatase N-terminal" evidence="1">
    <location>
        <begin position="9"/>
        <end position="77"/>
    </location>
</feature>
<dbReference type="CDD" id="cd07432">
    <property type="entry name" value="PHP_HisPPase"/>
    <property type="match status" value="1"/>
</dbReference>
<reference evidence="2 3" key="1">
    <citation type="submission" date="2008-04" db="EMBL/GenBank/DDBJ databases">
        <title>Complete sequence of chromosome of Natranaerobius thermophilus JW/NM-WN-LF.</title>
        <authorList>
            <consortium name="US DOE Joint Genome Institute"/>
            <person name="Copeland A."/>
            <person name="Lucas S."/>
            <person name="Lapidus A."/>
            <person name="Glavina del Rio T."/>
            <person name="Dalin E."/>
            <person name="Tice H."/>
            <person name="Bruce D."/>
            <person name="Goodwin L."/>
            <person name="Pitluck S."/>
            <person name="Chertkov O."/>
            <person name="Brettin T."/>
            <person name="Detter J.C."/>
            <person name="Han C."/>
            <person name="Kuske C.R."/>
            <person name="Schmutz J."/>
            <person name="Larimer F."/>
            <person name="Land M."/>
            <person name="Hauser L."/>
            <person name="Kyrpides N."/>
            <person name="Lykidis A."/>
            <person name="Mesbah N.M."/>
            <person name="Wiegel J."/>
        </authorList>
    </citation>
    <scope>NUCLEOTIDE SEQUENCE [LARGE SCALE GENOMIC DNA]</scope>
    <source>
        <strain evidence="3">ATCC BAA-1301 / DSM 18059 / JW/NM-WN-LF</strain>
    </source>
</reference>
<dbReference type="STRING" id="457570.Nther_0095"/>
<dbReference type="Proteomes" id="UP000001683">
    <property type="component" value="Chromosome"/>
</dbReference>
<sequence>MSKGKWFKADLHIHSVLSPCADLDMGPNNIIDICKRENIEIIAITDHNTGRNVPAFQKKAAREGITVIPGMELQTREEVHCLCYFPSYSNLARFESMIAQTFPQIPNKEDIFGTQLVINDREEILAHEERMLLSSSSLGISELMEKVKQYSGLVIPAHVDKPSYSLLTNLGPPIGNEGFKALEFFSYSNYIKFTNQFSNLKDYPIIMSSDAHDLQDFQKPEYKTYFLLEEPVLSGIQKALESQGFREVILN</sequence>
<accession>B2A3R8</accession>
<dbReference type="InterPro" id="IPR052018">
    <property type="entry name" value="PHP_domain"/>
</dbReference>
<dbReference type="GO" id="GO:0004534">
    <property type="term" value="F:5'-3' RNA exonuclease activity"/>
    <property type="evidence" value="ECO:0007669"/>
    <property type="project" value="TreeGrafter"/>
</dbReference>
<dbReference type="SUPFAM" id="SSF89550">
    <property type="entry name" value="PHP domain-like"/>
    <property type="match status" value="1"/>
</dbReference>
<dbReference type="InterPro" id="IPR004013">
    <property type="entry name" value="PHP_dom"/>
</dbReference>
<dbReference type="RefSeq" id="WP_012446585.1">
    <property type="nucleotide sequence ID" value="NC_010718.1"/>
</dbReference>
<evidence type="ECO:0000313" key="3">
    <source>
        <dbReference type="Proteomes" id="UP000001683"/>
    </source>
</evidence>
<gene>
    <name evidence="2" type="ordered locus">Nther_0095</name>
</gene>
<dbReference type="OrthoDB" id="9791620at2"/>
<keyword evidence="3" id="KW-1185">Reference proteome</keyword>
<dbReference type="SMART" id="SM00481">
    <property type="entry name" value="POLIIIAc"/>
    <property type="match status" value="1"/>
</dbReference>
<dbReference type="Gene3D" id="3.20.20.140">
    <property type="entry name" value="Metal-dependent hydrolases"/>
    <property type="match status" value="1"/>
</dbReference>
<dbReference type="EMBL" id="CP001034">
    <property type="protein sequence ID" value="ACB83694.1"/>
    <property type="molecule type" value="Genomic_DNA"/>
</dbReference>
<dbReference type="InterPro" id="IPR003141">
    <property type="entry name" value="Pol/His_phosphatase_N"/>
</dbReference>
<dbReference type="HOGENOM" id="CLU_097071_0_0_9"/>
<protein>
    <submittedName>
        <fullName evidence="2">PHP domain protein</fullName>
    </submittedName>
</protein>
<dbReference type="KEGG" id="nth:Nther_0095"/>
<evidence type="ECO:0000259" key="1">
    <source>
        <dbReference type="SMART" id="SM00481"/>
    </source>
</evidence>
<organism evidence="2 3">
    <name type="scientific">Natranaerobius thermophilus (strain ATCC BAA-1301 / DSM 18059 / JW/NM-WN-LF)</name>
    <dbReference type="NCBI Taxonomy" id="457570"/>
    <lineage>
        <taxon>Bacteria</taxon>
        <taxon>Bacillati</taxon>
        <taxon>Bacillota</taxon>
        <taxon>Clostridia</taxon>
        <taxon>Natranaerobiales</taxon>
        <taxon>Natranaerobiaceae</taxon>
        <taxon>Natranaerobius</taxon>
    </lineage>
</organism>
<reference evidence="2 3" key="2">
    <citation type="journal article" date="2011" name="J. Bacteriol.">
        <title>Complete genome sequence of the anaerobic, halophilic alkalithermophile Natranaerobius thermophilus JW/NM-WN-LF.</title>
        <authorList>
            <person name="Zhao B."/>
            <person name="Mesbah N.M."/>
            <person name="Dalin E."/>
            <person name="Goodwin L."/>
            <person name="Nolan M."/>
            <person name="Pitluck S."/>
            <person name="Chertkov O."/>
            <person name="Brettin T.S."/>
            <person name="Han J."/>
            <person name="Larimer F.W."/>
            <person name="Land M.L."/>
            <person name="Hauser L."/>
            <person name="Kyrpides N."/>
            <person name="Wiegel J."/>
        </authorList>
    </citation>
    <scope>NUCLEOTIDE SEQUENCE [LARGE SCALE GENOMIC DNA]</scope>
    <source>
        <strain evidence="3">ATCC BAA-1301 / DSM 18059 / JW/NM-WN-LF</strain>
    </source>
</reference>
<evidence type="ECO:0000313" key="2">
    <source>
        <dbReference type="EMBL" id="ACB83694.1"/>
    </source>
</evidence>
<dbReference type="AlphaFoldDB" id="B2A3R8"/>
<dbReference type="PANTHER" id="PTHR42924">
    <property type="entry name" value="EXONUCLEASE"/>
    <property type="match status" value="1"/>
</dbReference>
<dbReference type="InParanoid" id="B2A3R8"/>